<reference evidence="2" key="1">
    <citation type="submission" date="2018-05" db="EMBL/GenBank/DDBJ databases">
        <authorList>
            <person name="Li X."/>
        </authorList>
    </citation>
    <scope>NUCLEOTIDE SEQUENCE [LARGE SCALE GENOMIC DNA]</scope>
    <source>
        <strain evidence="2">YIM 73061</strain>
    </source>
</reference>
<dbReference type="AlphaFoldDB" id="A0A328AAF1"/>
<evidence type="ECO:0000313" key="1">
    <source>
        <dbReference type="EMBL" id="RAK51407.1"/>
    </source>
</evidence>
<accession>A0A328AAF1</accession>
<dbReference type="SUPFAM" id="SSF53448">
    <property type="entry name" value="Nucleotide-diphospho-sugar transferases"/>
    <property type="match status" value="1"/>
</dbReference>
<sequence>MILAVLQARLSSTRLPGKVLMPLAGAPMVLRQIERIRRARRIDQLLVATSVEASDDRLAVTLAGAGVEVFRGPLDDVLARFIGALQAYPAEHVVRLTADCPLADPEVIDATIAHHLRTGADYTNNRDDARAYPKGQDVEVITAAALRRAAAEATSPEEREHVTWGPRHAPDRYRLAHLAPETDQGQVRWTVDTPEDFAFVREVYEALYPDNPAFSSADVRAFVRSRPDLQNFGGDPRL</sequence>
<dbReference type="PANTHER" id="PTHR42866">
    <property type="entry name" value="3-DEOXY-MANNO-OCTULOSONATE CYTIDYLYLTRANSFERASE"/>
    <property type="match status" value="1"/>
</dbReference>
<dbReference type="InterPro" id="IPR003329">
    <property type="entry name" value="Cytidylyl_trans"/>
</dbReference>
<gene>
    <name evidence="1" type="ORF">DJ018_15835</name>
</gene>
<keyword evidence="1" id="KW-0969">Cilium</keyword>
<dbReference type="Gene3D" id="3.90.550.10">
    <property type="entry name" value="Spore Coat Polysaccharide Biosynthesis Protein SpsA, Chain A"/>
    <property type="match status" value="1"/>
</dbReference>
<dbReference type="OrthoDB" id="9801052at2"/>
<dbReference type="CDD" id="cd02518">
    <property type="entry name" value="GT2_SpsF"/>
    <property type="match status" value="1"/>
</dbReference>
<dbReference type="Proteomes" id="UP000249725">
    <property type="component" value="Unassembled WGS sequence"/>
</dbReference>
<dbReference type="RefSeq" id="WP_111515942.1">
    <property type="nucleotide sequence ID" value="NZ_QFYR01000004.1"/>
</dbReference>
<dbReference type="GO" id="GO:0005829">
    <property type="term" value="C:cytosol"/>
    <property type="evidence" value="ECO:0007669"/>
    <property type="project" value="TreeGrafter"/>
</dbReference>
<dbReference type="EMBL" id="QFYR01000004">
    <property type="protein sequence ID" value="RAK51407.1"/>
    <property type="molecule type" value="Genomic_DNA"/>
</dbReference>
<evidence type="ECO:0000313" key="2">
    <source>
        <dbReference type="Proteomes" id="UP000249725"/>
    </source>
</evidence>
<keyword evidence="1" id="KW-0966">Cell projection</keyword>
<comment type="caution">
    <text evidence="1">The sequence shown here is derived from an EMBL/GenBank/DDBJ whole genome shotgun (WGS) entry which is preliminary data.</text>
</comment>
<protein>
    <submittedName>
        <fullName evidence="1">Flagellin modification protein FlmC</fullName>
    </submittedName>
</protein>
<dbReference type="PANTHER" id="PTHR42866:SF1">
    <property type="entry name" value="SPORE COAT POLYSACCHARIDE BIOSYNTHESIS PROTEIN SPSF"/>
    <property type="match status" value="1"/>
</dbReference>
<name>A0A328AAF1_9CAUL</name>
<organism evidence="1 2">
    <name type="scientific">Phenylobacterium deserti</name>
    <dbReference type="NCBI Taxonomy" id="1914756"/>
    <lineage>
        <taxon>Bacteria</taxon>
        <taxon>Pseudomonadati</taxon>
        <taxon>Pseudomonadota</taxon>
        <taxon>Alphaproteobacteria</taxon>
        <taxon>Caulobacterales</taxon>
        <taxon>Caulobacteraceae</taxon>
        <taxon>Phenylobacterium</taxon>
    </lineage>
</organism>
<dbReference type="Pfam" id="PF02348">
    <property type="entry name" value="CTP_transf_3"/>
    <property type="match status" value="1"/>
</dbReference>
<keyword evidence="2" id="KW-1185">Reference proteome</keyword>
<proteinExistence type="predicted"/>
<dbReference type="InterPro" id="IPR029044">
    <property type="entry name" value="Nucleotide-diphossugar_trans"/>
</dbReference>
<keyword evidence="1" id="KW-0282">Flagellum</keyword>